<evidence type="ECO:0000313" key="2">
    <source>
        <dbReference type="EMBL" id="TGL57680.1"/>
    </source>
</evidence>
<accession>A0A4R9JX99</accession>
<name>A0A4R9JX99_9LEPT</name>
<evidence type="ECO:0000259" key="1">
    <source>
        <dbReference type="Pfam" id="PF12697"/>
    </source>
</evidence>
<reference evidence="2" key="1">
    <citation type="journal article" date="2019" name="PLoS Negl. Trop. Dis.">
        <title>Revisiting the worldwide diversity of Leptospira species in the environment.</title>
        <authorList>
            <person name="Vincent A.T."/>
            <person name="Schiettekatte O."/>
            <person name="Bourhy P."/>
            <person name="Veyrier F.J."/>
            <person name="Picardeau M."/>
        </authorList>
    </citation>
    <scope>NUCLEOTIDE SEQUENCE [LARGE SCALE GENOMIC DNA]</scope>
    <source>
        <strain evidence="2">201702455</strain>
    </source>
</reference>
<comment type="caution">
    <text evidence="2">The sequence shown here is derived from an EMBL/GenBank/DDBJ whole genome shotgun (WGS) entry which is preliminary data.</text>
</comment>
<dbReference type="PANTHER" id="PTHR43689:SF8">
    <property type="entry name" value="ALPHA_BETA-HYDROLASES SUPERFAMILY PROTEIN"/>
    <property type="match status" value="1"/>
</dbReference>
<dbReference type="Pfam" id="PF12697">
    <property type="entry name" value="Abhydrolase_6"/>
    <property type="match status" value="1"/>
</dbReference>
<dbReference type="OrthoDB" id="9112061at2"/>
<dbReference type="InterPro" id="IPR029058">
    <property type="entry name" value="AB_hydrolase_fold"/>
</dbReference>
<dbReference type="Gene3D" id="3.40.50.1820">
    <property type="entry name" value="alpha/beta hydrolase"/>
    <property type="match status" value="1"/>
</dbReference>
<gene>
    <name evidence="2" type="ORF">EHQ64_20025</name>
</gene>
<feature type="domain" description="AB hydrolase-1" evidence="1">
    <location>
        <begin position="3"/>
        <end position="234"/>
    </location>
</feature>
<protein>
    <submittedName>
        <fullName evidence="2">Alpha/beta hydrolase</fullName>
    </submittedName>
</protein>
<proteinExistence type="predicted"/>
<dbReference type="EMBL" id="RQGF01000043">
    <property type="protein sequence ID" value="TGL57680.1"/>
    <property type="molecule type" value="Genomic_DNA"/>
</dbReference>
<evidence type="ECO:0000313" key="3">
    <source>
        <dbReference type="Proteomes" id="UP000297762"/>
    </source>
</evidence>
<dbReference type="PRINTS" id="PR00111">
    <property type="entry name" value="ABHYDROLASE"/>
</dbReference>
<dbReference type="SUPFAM" id="SSF53474">
    <property type="entry name" value="alpha/beta-Hydrolases"/>
    <property type="match status" value="1"/>
</dbReference>
<keyword evidence="3" id="KW-1185">Reference proteome</keyword>
<keyword evidence="2" id="KW-0378">Hydrolase</keyword>
<dbReference type="AlphaFoldDB" id="A0A4R9JX99"/>
<dbReference type="Proteomes" id="UP000297762">
    <property type="component" value="Unassembled WGS sequence"/>
</dbReference>
<dbReference type="InterPro" id="IPR000073">
    <property type="entry name" value="AB_hydrolase_1"/>
</dbReference>
<dbReference type="PANTHER" id="PTHR43689">
    <property type="entry name" value="HYDROLASE"/>
    <property type="match status" value="1"/>
</dbReference>
<dbReference type="RefSeq" id="WP_135651578.1">
    <property type="nucleotide sequence ID" value="NZ_RQGF01000043.1"/>
</dbReference>
<organism evidence="2 3">
    <name type="scientific">Leptospira sarikeiensis</name>
    <dbReference type="NCBI Taxonomy" id="2484943"/>
    <lineage>
        <taxon>Bacteria</taxon>
        <taxon>Pseudomonadati</taxon>
        <taxon>Spirochaetota</taxon>
        <taxon>Spirochaetia</taxon>
        <taxon>Leptospirales</taxon>
        <taxon>Leptospiraceae</taxon>
        <taxon>Leptospira</taxon>
    </lineage>
</organism>
<dbReference type="GO" id="GO:0016787">
    <property type="term" value="F:hydrolase activity"/>
    <property type="evidence" value="ECO:0007669"/>
    <property type="project" value="UniProtKB-KW"/>
</dbReference>
<sequence length="252" mass="29012">MKIVLLHGMWSRSDTLESVREVLEKNGHEVFSPTLPFHILNESPSPKLGEYRLIHYVEFLKQEIRNKGWEKPTLVGHSMGGWLAQALAAEGFASRIVLFAPAAPAGIFPLGISSLYTLLEVPLKWKFWAKPFRPTYRGANFGLFNQLPKEVRKKYYSLLNYESGRALFELAFWFFDPFKGSKIPAEKVNCPVLVLAGEKDRIIPIRVTKAVARRYENSEFVPLPNHAHWLTDEPGKEKIFEIMLEWLKRNSK</sequence>